<accession>A0A484LQA9</accession>
<reference evidence="1 2" key="1">
    <citation type="submission" date="2018-04" db="EMBL/GenBank/DDBJ databases">
        <authorList>
            <person name="Vogel A."/>
        </authorList>
    </citation>
    <scope>NUCLEOTIDE SEQUENCE [LARGE SCALE GENOMIC DNA]</scope>
</reference>
<sequence length="80" mass="9090">MFAKINAPTEEFGSPFYKLKLHKMKKGKNHTEIKQRLGRYYGSPAFDYGGGGSSSGDGCGRGWAVINKLQFFNFIFFNNW</sequence>
<proteinExistence type="predicted"/>
<keyword evidence="2" id="KW-1185">Reference proteome</keyword>
<gene>
    <name evidence="1" type="ORF">CCAM_LOCUS20311</name>
</gene>
<dbReference type="AlphaFoldDB" id="A0A484LQA9"/>
<name>A0A484LQA9_9ASTE</name>
<protein>
    <submittedName>
        <fullName evidence="1">Uncharacterized protein</fullName>
    </submittedName>
</protein>
<evidence type="ECO:0000313" key="1">
    <source>
        <dbReference type="EMBL" id="VFQ78535.1"/>
    </source>
</evidence>
<evidence type="ECO:0000313" key="2">
    <source>
        <dbReference type="Proteomes" id="UP000595140"/>
    </source>
</evidence>
<dbReference type="Proteomes" id="UP000595140">
    <property type="component" value="Unassembled WGS sequence"/>
</dbReference>
<organism evidence="1 2">
    <name type="scientific">Cuscuta campestris</name>
    <dbReference type="NCBI Taxonomy" id="132261"/>
    <lineage>
        <taxon>Eukaryota</taxon>
        <taxon>Viridiplantae</taxon>
        <taxon>Streptophyta</taxon>
        <taxon>Embryophyta</taxon>
        <taxon>Tracheophyta</taxon>
        <taxon>Spermatophyta</taxon>
        <taxon>Magnoliopsida</taxon>
        <taxon>eudicotyledons</taxon>
        <taxon>Gunneridae</taxon>
        <taxon>Pentapetalae</taxon>
        <taxon>asterids</taxon>
        <taxon>lamiids</taxon>
        <taxon>Solanales</taxon>
        <taxon>Convolvulaceae</taxon>
        <taxon>Cuscuteae</taxon>
        <taxon>Cuscuta</taxon>
        <taxon>Cuscuta subgen. Grammica</taxon>
        <taxon>Cuscuta sect. Cleistogrammica</taxon>
    </lineage>
</organism>
<dbReference type="EMBL" id="OOIL02001801">
    <property type="protein sequence ID" value="VFQ78535.1"/>
    <property type="molecule type" value="Genomic_DNA"/>
</dbReference>